<proteinExistence type="predicted"/>
<organism evidence="4 5">
    <name type="scientific">Karelsulcia muelleri (strain SMDSEM)</name>
    <name type="common">Sulcia muelleri</name>
    <dbReference type="NCBI Taxonomy" id="595499"/>
    <lineage>
        <taxon>Bacteria</taxon>
        <taxon>Pseudomonadati</taxon>
        <taxon>Bacteroidota</taxon>
        <taxon>Flavobacteriia</taxon>
        <taxon>Flavobacteriales</taxon>
        <taxon>Candidatus Karelsulcia</taxon>
    </lineage>
</organism>
<evidence type="ECO:0000313" key="5">
    <source>
        <dbReference type="Proteomes" id="UP000008074"/>
    </source>
</evidence>
<dbReference type="EMBL" id="CP001605">
    <property type="protein sequence ID" value="ACU52896.1"/>
    <property type="molecule type" value="Genomic_DNA"/>
</dbReference>
<dbReference type="AlphaFoldDB" id="C7LKD4"/>
<dbReference type="KEGG" id="sms:SMDSEM_195"/>
<dbReference type="Pfam" id="PF12848">
    <property type="entry name" value="ABC_tran_Xtn"/>
    <property type="match status" value="1"/>
</dbReference>
<accession>C7LKD4</accession>
<protein>
    <submittedName>
        <fullName evidence="4">Putative ATP transporter</fullName>
    </submittedName>
</protein>
<keyword evidence="1" id="KW-0547">Nucleotide-binding</keyword>
<dbReference type="Proteomes" id="UP000008074">
    <property type="component" value="Chromosome"/>
</dbReference>
<dbReference type="GO" id="GO:0005524">
    <property type="term" value="F:ATP binding"/>
    <property type="evidence" value="ECO:0007669"/>
    <property type="project" value="UniProtKB-KW"/>
</dbReference>
<dbReference type="FunFam" id="3.40.50.300:FF:000011">
    <property type="entry name" value="Putative ABC transporter ATP-binding component"/>
    <property type="match status" value="1"/>
</dbReference>
<dbReference type="HOGENOM" id="CLU_000604_36_0_10"/>
<feature type="domain" description="ABC transporter" evidence="3">
    <location>
        <begin position="320"/>
        <end position="536"/>
    </location>
</feature>
<dbReference type="STRING" id="595499.SMDSEM_195"/>
<dbReference type="GO" id="GO:0016887">
    <property type="term" value="F:ATP hydrolysis activity"/>
    <property type="evidence" value="ECO:0007669"/>
    <property type="project" value="InterPro"/>
</dbReference>
<dbReference type="InterPro" id="IPR032781">
    <property type="entry name" value="ABC_tran_Xtn"/>
</dbReference>
<feature type="domain" description="ABC transporter" evidence="3">
    <location>
        <begin position="2"/>
        <end position="252"/>
    </location>
</feature>
<dbReference type="InterPro" id="IPR003593">
    <property type="entry name" value="AAA+_ATPase"/>
</dbReference>
<keyword evidence="2" id="KW-0067">ATP-binding</keyword>
<evidence type="ECO:0000256" key="1">
    <source>
        <dbReference type="ARBA" id="ARBA00022741"/>
    </source>
</evidence>
<evidence type="ECO:0000256" key="2">
    <source>
        <dbReference type="ARBA" id="ARBA00022840"/>
    </source>
</evidence>
<evidence type="ECO:0000259" key="3">
    <source>
        <dbReference type="PROSITE" id="PS50893"/>
    </source>
</evidence>
<dbReference type="InterPro" id="IPR003439">
    <property type="entry name" value="ABC_transporter-like_ATP-bd"/>
</dbReference>
<sequence length="537" mass="62115">MLTVQNLYFQFGKRLLFNNVSIKFTKGNCYGIIGANGSGKSTFLKIISGEQKPTKGKILVESEKRISFLKQDHNNYNNYTALETVIMGNMKLFKLKKQINNLYKKKFFSEKDGLKAAELGVLFEEINGWNSEKDASILLSNLGIKEYYHNFLIKNLENKFKIKVLLAQAIFGNPDVLILDEPTNDLDVETIYWLENFLSKYENTVIVVSHDRHLLDSICTHICDIDFGNVNLFTGNYSFWYKATQIAIKQNKIFSKKIEEKKKKLENFILRFSSNASKARQATSRKKILKNLNLKKKIASSRRYPYICFEQEREVGDQILNIKNLSKKINNKFLLKNISFNLKKGEKIALFSNNSNCTTVFYEIITGNLTQDSGKYQWGTTVKYSYLPLNNLNYFNNQFNLIEWLNQFIGFNETYSEENLRSFLGKMLFSGEETFKKVKILSGGEKMRCLFAMLMLLKGNVLILDEPTNHLDLEAITSLNKALKEFKGNIIITSRDQKLLQTVCNNFIEITDSGTIINYHNFEAFCKKKFFNVNKNS</sequence>
<dbReference type="Gene3D" id="3.40.50.300">
    <property type="entry name" value="P-loop containing nucleotide triphosphate hydrolases"/>
    <property type="match status" value="2"/>
</dbReference>
<dbReference type="InterPro" id="IPR027417">
    <property type="entry name" value="P-loop_NTPase"/>
</dbReference>
<dbReference type="SMART" id="SM00382">
    <property type="entry name" value="AAA"/>
    <property type="match status" value="1"/>
</dbReference>
<reference evidence="4 5" key="1">
    <citation type="journal article" date="2009" name="Proc. Natl. Acad. Sci. U.S.A.">
        <title>Convergent evolution of metabolic roles in bacterial co-symbionts of insects.</title>
        <authorList>
            <person name="McCutcheon J.P."/>
            <person name="McDonald B.R."/>
            <person name="Moran N.A."/>
        </authorList>
    </citation>
    <scope>NUCLEOTIDE SEQUENCE [LARGE SCALE GENOMIC DNA]</scope>
    <source>
        <strain evidence="4 5">SMDSEM</strain>
    </source>
</reference>
<dbReference type="InterPro" id="IPR051309">
    <property type="entry name" value="ABCF_ATPase"/>
</dbReference>
<name>C7LKD4_KARMS</name>
<evidence type="ECO:0000313" key="4">
    <source>
        <dbReference type="EMBL" id="ACU52896.1"/>
    </source>
</evidence>
<dbReference type="Pfam" id="PF00005">
    <property type="entry name" value="ABC_tran"/>
    <property type="match status" value="2"/>
</dbReference>
<gene>
    <name evidence="4" type="ordered locus">SMDSEM_195</name>
</gene>
<dbReference type="PANTHER" id="PTHR42855">
    <property type="entry name" value="ABC TRANSPORTER ATP-BINDING SUBUNIT"/>
    <property type="match status" value="1"/>
</dbReference>
<dbReference type="SUPFAM" id="SSF52540">
    <property type="entry name" value="P-loop containing nucleoside triphosphate hydrolases"/>
    <property type="match status" value="2"/>
</dbReference>
<dbReference type="PANTHER" id="PTHR42855:SF2">
    <property type="entry name" value="DRUG RESISTANCE ABC TRANSPORTER,ATP-BINDING PROTEIN"/>
    <property type="match status" value="1"/>
</dbReference>
<dbReference type="CDD" id="cd03221">
    <property type="entry name" value="ABCF_EF-3"/>
    <property type="match status" value="2"/>
</dbReference>
<dbReference type="PROSITE" id="PS50893">
    <property type="entry name" value="ABC_TRANSPORTER_2"/>
    <property type="match status" value="2"/>
</dbReference>